<name>A0AA43QXN8_9LECA</name>
<dbReference type="InterPro" id="IPR044862">
    <property type="entry name" value="Pro_4_hyd_alph_FE2OG_OXY"/>
</dbReference>
<evidence type="ECO:0000256" key="1">
    <source>
        <dbReference type="ARBA" id="ARBA00001961"/>
    </source>
</evidence>
<comment type="cofactor">
    <cofactor evidence="1">
        <name>L-ascorbate</name>
        <dbReference type="ChEBI" id="CHEBI:38290"/>
    </cofactor>
</comment>
<evidence type="ECO:0000313" key="8">
    <source>
        <dbReference type="Proteomes" id="UP001161017"/>
    </source>
</evidence>
<evidence type="ECO:0000259" key="6">
    <source>
        <dbReference type="SMART" id="SM00702"/>
    </source>
</evidence>
<dbReference type="PANTHER" id="PTHR10869:SF241">
    <property type="entry name" value="FE2OG DIOXYGENASE DOMAIN-CONTAINING PROTEIN"/>
    <property type="match status" value="1"/>
</dbReference>
<dbReference type="Gene3D" id="2.60.120.620">
    <property type="entry name" value="q2cbj1_9rhob like domain"/>
    <property type="match status" value="1"/>
</dbReference>
<gene>
    <name evidence="7" type="ORF">OHK93_005279</name>
</gene>
<keyword evidence="2" id="KW-0479">Metal-binding</keyword>
<keyword evidence="8" id="KW-1185">Reference proteome</keyword>
<evidence type="ECO:0000256" key="5">
    <source>
        <dbReference type="ARBA" id="ARBA00023004"/>
    </source>
</evidence>
<dbReference type="GO" id="GO:0005783">
    <property type="term" value="C:endoplasmic reticulum"/>
    <property type="evidence" value="ECO:0007669"/>
    <property type="project" value="TreeGrafter"/>
</dbReference>
<proteinExistence type="predicted"/>
<dbReference type="SMART" id="SM00702">
    <property type="entry name" value="P4Hc"/>
    <property type="match status" value="1"/>
</dbReference>
<keyword evidence="5" id="KW-0408">Iron</keyword>
<evidence type="ECO:0000256" key="4">
    <source>
        <dbReference type="ARBA" id="ARBA00023002"/>
    </source>
</evidence>
<dbReference type="InterPro" id="IPR006620">
    <property type="entry name" value="Pro_4_hyd_alph"/>
</dbReference>
<dbReference type="GO" id="GO:0005506">
    <property type="term" value="F:iron ion binding"/>
    <property type="evidence" value="ECO:0007669"/>
    <property type="project" value="InterPro"/>
</dbReference>
<accession>A0AA43QXN8</accession>
<dbReference type="Pfam" id="PF13640">
    <property type="entry name" value="2OG-FeII_Oxy_3"/>
    <property type="match status" value="1"/>
</dbReference>
<dbReference type="GO" id="GO:0004656">
    <property type="term" value="F:procollagen-proline 4-dioxygenase activity"/>
    <property type="evidence" value="ECO:0007669"/>
    <property type="project" value="TreeGrafter"/>
</dbReference>
<dbReference type="Proteomes" id="UP001161017">
    <property type="component" value="Unassembled WGS sequence"/>
</dbReference>
<keyword evidence="3" id="KW-0223">Dioxygenase</keyword>
<organism evidence="7 8">
    <name type="scientific">Ramalina farinacea</name>
    <dbReference type="NCBI Taxonomy" id="258253"/>
    <lineage>
        <taxon>Eukaryota</taxon>
        <taxon>Fungi</taxon>
        <taxon>Dikarya</taxon>
        <taxon>Ascomycota</taxon>
        <taxon>Pezizomycotina</taxon>
        <taxon>Lecanoromycetes</taxon>
        <taxon>OSLEUM clade</taxon>
        <taxon>Lecanoromycetidae</taxon>
        <taxon>Lecanorales</taxon>
        <taxon>Lecanorineae</taxon>
        <taxon>Ramalinaceae</taxon>
        <taxon>Ramalina</taxon>
    </lineage>
</organism>
<evidence type="ECO:0000256" key="3">
    <source>
        <dbReference type="ARBA" id="ARBA00022964"/>
    </source>
</evidence>
<dbReference type="AlphaFoldDB" id="A0AA43QXN8"/>
<dbReference type="PANTHER" id="PTHR10869">
    <property type="entry name" value="PROLYL 4-HYDROXYLASE ALPHA SUBUNIT"/>
    <property type="match status" value="1"/>
</dbReference>
<protein>
    <recommendedName>
        <fullName evidence="6">Prolyl 4-hydroxylase alpha subunit domain-containing protein</fullName>
    </recommendedName>
</protein>
<sequence length="269" mass="30449">MSDQNNPTSKFLSAPREVIKTPVDFGTTAIPEYSSLYACILDNVLSASECLTLLNLAKASTDGEWAHAMINSGPGGSQQLDTESRACGRIIWEDESIVRGIWARCRGSVPELMELRHRPEITGKGWLKRDWGYRLKGLDKKMRFLRYFDGEYFRRMLIHHCSESQKILLTASPAHFDATHTGSQDEEASFITMHLYLNEPDEDSMLEGGATRFHAMDGSKRNLDVEPKTGRVLLFQHEGLLHSGANVTRGVKYSMRTDLMYVECDRIQE</sequence>
<dbReference type="GO" id="GO:0031418">
    <property type="term" value="F:L-ascorbic acid binding"/>
    <property type="evidence" value="ECO:0007669"/>
    <property type="project" value="InterPro"/>
</dbReference>
<keyword evidence="4" id="KW-0560">Oxidoreductase</keyword>
<feature type="domain" description="Prolyl 4-hydroxylase alpha subunit" evidence="6">
    <location>
        <begin position="36"/>
        <end position="260"/>
    </location>
</feature>
<comment type="caution">
    <text evidence="7">The sequence shown here is derived from an EMBL/GenBank/DDBJ whole genome shotgun (WGS) entry which is preliminary data.</text>
</comment>
<dbReference type="InterPro" id="IPR045054">
    <property type="entry name" value="P4HA-like"/>
</dbReference>
<evidence type="ECO:0000313" key="7">
    <source>
        <dbReference type="EMBL" id="MDI1493489.1"/>
    </source>
</evidence>
<evidence type="ECO:0000256" key="2">
    <source>
        <dbReference type="ARBA" id="ARBA00022723"/>
    </source>
</evidence>
<reference evidence="7" key="1">
    <citation type="journal article" date="2023" name="Genome Biol. Evol.">
        <title>First Whole Genome Sequence and Flow Cytometry Genome Size Data for the Lichen-Forming Fungus Ramalina farinacea (Ascomycota).</title>
        <authorList>
            <person name="Llewellyn T."/>
            <person name="Mian S."/>
            <person name="Hill R."/>
            <person name="Leitch I.J."/>
            <person name="Gaya E."/>
        </authorList>
    </citation>
    <scope>NUCLEOTIDE SEQUENCE</scope>
    <source>
        <strain evidence="7">LIQ254RAFAR</strain>
    </source>
</reference>
<dbReference type="EMBL" id="JAPUFD010000027">
    <property type="protein sequence ID" value="MDI1493489.1"/>
    <property type="molecule type" value="Genomic_DNA"/>
</dbReference>